<comment type="catalytic activity">
    <reaction evidence="7">
        <text>L-threonyl-[protein] + ATP = O-phospho-L-threonyl-[protein] + ADP + H(+)</text>
        <dbReference type="Rhea" id="RHEA:46608"/>
        <dbReference type="Rhea" id="RHEA-COMP:11060"/>
        <dbReference type="Rhea" id="RHEA-COMP:11605"/>
        <dbReference type="ChEBI" id="CHEBI:15378"/>
        <dbReference type="ChEBI" id="CHEBI:30013"/>
        <dbReference type="ChEBI" id="CHEBI:30616"/>
        <dbReference type="ChEBI" id="CHEBI:61977"/>
        <dbReference type="ChEBI" id="CHEBI:456216"/>
        <dbReference type="EC" id="2.7.11.1"/>
    </reaction>
</comment>
<keyword evidence="5" id="KW-0418">Kinase</keyword>
<dbReference type="AlphaFoldDB" id="A0A0D2LY65"/>
<dbReference type="STRING" id="945553.A0A0D2LY65"/>
<dbReference type="SUPFAM" id="SSF56112">
    <property type="entry name" value="Protein kinase-like (PK-like)"/>
    <property type="match status" value="1"/>
</dbReference>
<evidence type="ECO:0000256" key="5">
    <source>
        <dbReference type="ARBA" id="ARBA00022777"/>
    </source>
</evidence>
<dbReference type="GO" id="GO:0004674">
    <property type="term" value="F:protein serine/threonine kinase activity"/>
    <property type="evidence" value="ECO:0007669"/>
    <property type="project" value="UniProtKB-KW"/>
</dbReference>
<evidence type="ECO:0000256" key="1">
    <source>
        <dbReference type="ARBA" id="ARBA00012513"/>
    </source>
</evidence>
<evidence type="ECO:0000256" key="7">
    <source>
        <dbReference type="ARBA" id="ARBA00047899"/>
    </source>
</evidence>
<dbReference type="GO" id="GO:0005524">
    <property type="term" value="F:ATP binding"/>
    <property type="evidence" value="ECO:0007669"/>
    <property type="project" value="UniProtKB-KW"/>
</dbReference>
<reference evidence="11" key="1">
    <citation type="submission" date="2014-04" db="EMBL/GenBank/DDBJ databases">
        <title>Evolutionary Origins and Diversification of the Mycorrhizal Mutualists.</title>
        <authorList>
            <consortium name="DOE Joint Genome Institute"/>
            <consortium name="Mycorrhizal Genomics Consortium"/>
            <person name="Kohler A."/>
            <person name="Kuo A."/>
            <person name="Nagy L.G."/>
            <person name="Floudas D."/>
            <person name="Copeland A."/>
            <person name="Barry K.W."/>
            <person name="Cichocki N."/>
            <person name="Veneault-Fourrey C."/>
            <person name="LaButti K."/>
            <person name="Lindquist E.A."/>
            <person name="Lipzen A."/>
            <person name="Lundell T."/>
            <person name="Morin E."/>
            <person name="Murat C."/>
            <person name="Riley R."/>
            <person name="Ohm R."/>
            <person name="Sun H."/>
            <person name="Tunlid A."/>
            <person name="Henrissat B."/>
            <person name="Grigoriev I.V."/>
            <person name="Hibbett D.S."/>
            <person name="Martin F."/>
        </authorList>
    </citation>
    <scope>NUCLEOTIDE SEQUENCE [LARGE SCALE GENOMIC DNA]</scope>
    <source>
        <strain evidence="11">FD-334 SS-4</strain>
    </source>
</reference>
<evidence type="ECO:0000313" key="11">
    <source>
        <dbReference type="Proteomes" id="UP000054270"/>
    </source>
</evidence>
<evidence type="ECO:0000256" key="6">
    <source>
        <dbReference type="ARBA" id="ARBA00022840"/>
    </source>
</evidence>
<evidence type="ECO:0000256" key="4">
    <source>
        <dbReference type="ARBA" id="ARBA00022741"/>
    </source>
</evidence>
<dbReference type="OMA" id="CEQLWEV"/>
<evidence type="ECO:0000313" key="10">
    <source>
        <dbReference type="EMBL" id="KJA15818.1"/>
    </source>
</evidence>
<keyword evidence="11" id="KW-1185">Reference proteome</keyword>
<accession>A0A0D2LY65</accession>
<dbReference type="Pfam" id="PF01163">
    <property type="entry name" value="RIO1"/>
    <property type="match status" value="1"/>
</dbReference>
<protein>
    <recommendedName>
        <fullName evidence="1">non-specific serine/threonine protein kinase</fullName>
        <ecNumber evidence="1">2.7.11.1</ecNumber>
    </recommendedName>
</protein>
<evidence type="ECO:0000256" key="2">
    <source>
        <dbReference type="ARBA" id="ARBA00022527"/>
    </source>
</evidence>
<sequence length="238" mass="26827">MNTLHIKFPDAWPGWKIRECKLTSVLDSGSDTHSSVSDDSSALVETAVVTVDPKALSDYYSDSPVFRGHLQQPRRPWERASVALKFAMRGDLIGHLIEETELYLGPLEPLQGSTVPRCHGLYIGTADDEEIACLVLEYCGDPLQKPFRQLPMDLRVCILAHLGEIHRHGLLHGDFAERNVLQSNGDVRIIDFDQAVGEHRCQCKMDFRPGQTSPEQAAFGCEHLWRISRHVMRIWGNT</sequence>
<dbReference type="OrthoDB" id="2523749at2759"/>
<feature type="domain" description="RIO-type" evidence="9">
    <location>
        <begin position="165"/>
        <end position="198"/>
    </location>
</feature>
<evidence type="ECO:0000256" key="3">
    <source>
        <dbReference type="ARBA" id="ARBA00022679"/>
    </source>
</evidence>
<comment type="catalytic activity">
    <reaction evidence="8">
        <text>L-seryl-[protein] + ATP = O-phospho-L-seryl-[protein] + ADP + H(+)</text>
        <dbReference type="Rhea" id="RHEA:17989"/>
        <dbReference type="Rhea" id="RHEA-COMP:9863"/>
        <dbReference type="Rhea" id="RHEA-COMP:11604"/>
        <dbReference type="ChEBI" id="CHEBI:15378"/>
        <dbReference type="ChEBI" id="CHEBI:29999"/>
        <dbReference type="ChEBI" id="CHEBI:30616"/>
        <dbReference type="ChEBI" id="CHEBI:83421"/>
        <dbReference type="ChEBI" id="CHEBI:456216"/>
        <dbReference type="EC" id="2.7.11.1"/>
    </reaction>
</comment>
<evidence type="ECO:0000256" key="8">
    <source>
        <dbReference type="ARBA" id="ARBA00048679"/>
    </source>
</evidence>
<proteinExistence type="predicted"/>
<dbReference type="Proteomes" id="UP000054270">
    <property type="component" value="Unassembled WGS sequence"/>
</dbReference>
<keyword evidence="2" id="KW-0723">Serine/threonine-protein kinase</keyword>
<keyword evidence="6" id="KW-0067">ATP-binding</keyword>
<dbReference type="InterPro" id="IPR011009">
    <property type="entry name" value="Kinase-like_dom_sf"/>
</dbReference>
<dbReference type="InterPro" id="IPR018934">
    <property type="entry name" value="RIO_dom"/>
</dbReference>
<keyword evidence="4" id="KW-0547">Nucleotide-binding</keyword>
<evidence type="ECO:0000259" key="9">
    <source>
        <dbReference type="Pfam" id="PF01163"/>
    </source>
</evidence>
<gene>
    <name evidence="10" type="ORF">HYPSUDRAFT_91713</name>
</gene>
<keyword evidence="3" id="KW-0808">Transferase</keyword>
<organism evidence="10 11">
    <name type="scientific">Hypholoma sublateritium (strain FD-334 SS-4)</name>
    <dbReference type="NCBI Taxonomy" id="945553"/>
    <lineage>
        <taxon>Eukaryota</taxon>
        <taxon>Fungi</taxon>
        <taxon>Dikarya</taxon>
        <taxon>Basidiomycota</taxon>
        <taxon>Agaricomycotina</taxon>
        <taxon>Agaricomycetes</taxon>
        <taxon>Agaricomycetidae</taxon>
        <taxon>Agaricales</taxon>
        <taxon>Agaricineae</taxon>
        <taxon>Strophariaceae</taxon>
        <taxon>Hypholoma</taxon>
    </lineage>
</organism>
<dbReference type="EMBL" id="KN817634">
    <property type="protein sequence ID" value="KJA15818.1"/>
    <property type="molecule type" value="Genomic_DNA"/>
</dbReference>
<name>A0A0D2LY65_HYPSF</name>
<dbReference type="Gene3D" id="1.10.510.10">
    <property type="entry name" value="Transferase(Phosphotransferase) domain 1"/>
    <property type="match status" value="1"/>
</dbReference>
<dbReference type="EC" id="2.7.11.1" evidence="1"/>